<evidence type="ECO:0000256" key="1">
    <source>
        <dbReference type="ARBA" id="ARBA00001968"/>
    </source>
</evidence>
<dbReference type="GO" id="GO:0046872">
    <property type="term" value="F:metal ion binding"/>
    <property type="evidence" value="ECO:0007669"/>
    <property type="project" value="UniProtKB-KW"/>
</dbReference>
<feature type="domain" description="Histone deacetylase" evidence="21">
    <location>
        <begin position="24"/>
        <end position="311"/>
    </location>
</feature>
<evidence type="ECO:0000256" key="7">
    <source>
        <dbReference type="ARBA" id="ARBA00022491"/>
    </source>
</evidence>
<evidence type="ECO:0000256" key="14">
    <source>
        <dbReference type="ARBA" id="ARBA00049136"/>
    </source>
</evidence>
<feature type="binding site" evidence="19">
    <location>
        <position position="143"/>
    </location>
    <ligand>
        <name>substrate</name>
    </ligand>
</feature>
<dbReference type="AlphaFoldDB" id="A0A226EPR3"/>
<proteinExistence type="inferred from homology"/>
<dbReference type="PANTHER" id="PTHR10625">
    <property type="entry name" value="HISTONE DEACETYLASE HDAC1-RELATED"/>
    <property type="match status" value="1"/>
</dbReference>
<dbReference type="Gene3D" id="3.40.800.20">
    <property type="entry name" value="Histone deacetylase domain"/>
    <property type="match status" value="1"/>
</dbReference>
<dbReference type="GO" id="GO:0031507">
    <property type="term" value="P:heterochromatin formation"/>
    <property type="evidence" value="ECO:0007669"/>
    <property type="project" value="TreeGrafter"/>
</dbReference>
<keyword evidence="9 17" id="KW-0378">Hydrolase</keyword>
<accession>A0A226EPR3</accession>
<feature type="binding site" evidence="20">
    <location>
        <position position="172"/>
    </location>
    <ligand>
        <name>a divalent metal cation</name>
        <dbReference type="ChEBI" id="CHEBI:60240"/>
    </ligand>
</feature>
<evidence type="ECO:0000313" key="23">
    <source>
        <dbReference type="Proteomes" id="UP000198287"/>
    </source>
</evidence>
<evidence type="ECO:0000256" key="17">
    <source>
        <dbReference type="PIRNR" id="PIRNR037913"/>
    </source>
</evidence>
<comment type="subcellular location">
    <subcellularLocation>
        <location evidence="3">Chromosome</location>
    </subcellularLocation>
    <subcellularLocation>
        <location evidence="4">Cytoplasm</location>
    </subcellularLocation>
    <subcellularLocation>
        <location evidence="2 17">Nucleus</location>
    </subcellularLocation>
</comment>
<dbReference type="OMA" id="SIEYGLX"/>
<dbReference type="PIRSF" id="PIRSF037913">
    <property type="entry name" value="His_deacetylse_1"/>
    <property type="match status" value="1"/>
</dbReference>
<protein>
    <recommendedName>
        <fullName evidence="17">Histone deacetylase</fullName>
        <ecNumber evidence="17">3.5.1.98</ecNumber>
    </recommendedName>
</protein>
<dbReference type="Pfam" id="PF00850">
    <property type="entry name" value="Hist_deacetyl"/>
    <property type="match status" value="1"/>
</dbReference>
<dbReference type="EC" id="3.5.1.98" evidence="17"/>
<keyword evidence="12 17" id="KW-0804">Transcription</keyword>
<dbReference type="GO" id="GO:0005694">
    <property type="term" value="C:chromosome"/>
    <property type="evidence" value="ECO:0007669"/>
    <property type="project" value="UniProtKB-SubCell"/>
</dbReference>
<evidence type="ECO:0000256" key="4">
    <source>
        <dbReference type="ARBA" id="ARBA00004496"/>
    </source>
</evidence>
<comment type="cofactor">
    <cofactor evidence="1">
        <name>a divalent metal cation</name>
        <dbReference type="ChEBI" id="CHEBI:60240"/>
    </cofactor>
</comment>
<evidence type="ECO:0000256" key="12">
    <source>
        <dbReference type="ARBA" id="ARBA00023163"/>
    </source>
</evidence>
<dbReference type="InterPro" id="IPR023801">
    <property type="entry name" value="His_deacetylse_dom"/>
</dbReference>
<dbReference type="Proteomes" id="UP000198287">
    <property type="component" value="Unassembled WGS sequence"/>
</dbReference>
<evidence type="ECO:0000256" key="2">
    <source>
        <dbReference type="ARBA" id="ARBA00004123"/>
    </source>
</evidence>
<evidence type="ECO:0000256" key="13">
    <source>
        <dbReference type="ARBA" id="ARBA00023242"/>
    </source>
</evidence>
<evidence type="ECO:0000256" key="11">
    <source>
        <dbReference type="ARBA" id="ARBA00023015"/>
    </source>
</evidence>
<evidence type="ECO:0000256" key="18">
    <source>
        <dbReference type="PIRSR" id="PIRSR037913-1"/>
    </source>
</evidence>
<evidence type="ECO:0000256" key="16">
    <source>
        <dbReference type="ARBA" id="ARBA00049416"/>
    </source>
</evidence>
<evidence type="ECO:0000256" key="10">
    <source>
        <dbReference type="ARBA" id="ARBA00022853"/>
    </source>
</evidence>
<dbReference type="PANTHER" id="PTHR10625:SF14">
    <property type="entry name" value="HISTONE DEACETYLASE 8"/>
    <property type="match status" value="1"/>
</dbReference>
<dbReference type="PRINTS" id="PR01271">
    <property type="entry name" value="HISDACETLASE"/>
</dbReference>
<dbReference type="InterPro" id="IPR000286">
    <property type="entry name" value="HDACs"/>
</dbReference>
<keyword evidence="10 17" id="KW-0156">Chromatin regulator</keyword>
<evidence type="ECO:0000313" key="22">
    <source>
        <dbReference type="EMBL" id="OXA59044.1"/>
    </source>
</evidence>
<dbReference type="EMBL" id="LNIX01000002">
    <property type="protein sequence ID" value="OXA59044.1"/>
    <property type="molecule type" value="Genomic_DNA"/>
</dbReference>
<evidence type="ECO:0000256" key="3">
    <source>
        <dbReference type="ARBA" id="ARBA00004286"/>
    </source>
</evidence>
<feature type="binding site" evidence="20">
    <location>
        <position position="170"/>
    </location>
    <ligand>
        <name>a divalent metal cation</name>
        <dbReference type="ChEBI" id="CHEBI:60240"/>
    </ligand>
</feature>
<evidence type="ECO:0000259" key="21">
    <source>
        <dbReference type="Pfam" id="PF00850"/>
    </source>
</evidence>
<dbReference type="GO" id="GO:0141221">
    <property type="term" value="F:histone deacetylase activity, hydrolytic mechanism"/>
    <property type="evidence" value="ECO:0007669"/>
    <property type="project" value="UniProtKB-EC"/>
</dbReference>
<keyword evidence="11 17" id="KW-0805">Transcription regulation</keyword>
<dbReference type="GO" id="GO:0005634">
    <property type="term" value="C:nucleus"/>
    <property type="evidence" value="ECO:0007669"/>
    <property type="project" value="UniProtKB-SubCell"/>
</dbReference>
<dbReference type="SUPFAM" id="SSF52768">
    <property type="entry name" value="Arginase/deacetylase"/>
    <property type="match status" value="1"/>
</dbReference>
<dbReference type="InterPro" id="IPR037138">
    <property type="entry name" value="His_deacetylse_dom_sf"/>
</dbReference>
<comment type="similarity">
    <text evidence="17">Belongs to the histone deacetylase family. HD Type 1 subfamily.</text>
</comment>
<evidence type="ECO:0000256" key="15">
    <source>
        <dbReference type="ARBA" id="ARBA00049193"/>
    </source>
</evidence>
<dbReference type="InterPro" id="IPR003084">
    <property type="entry name" value="HDAC_I/II"/>
</dbReference>
<gene>
    <name evidence="22" type="ORF">Fcan01_06271</name>
</gene>
<reference evidence="22 23" key="1">
    <citation type="submission" date="2015-12" db="EMBL/GenBank/DDBJ databases">
        <title>The genome of Folsomia candida.</title>
        <authorList>
            <person name="Faddeeva A."/>
            <person name="Derks M.F."/>
            <person name="Anvar Y."/>
            <person name="Smit S."/>
            <person name="Van Straalen N."/>
            <person name="Roelofs D."/>
        </authorList>
    </citation>
    <scope>NUCLEOTIDE SEQUENCE [LARGE SCALE GENOMIC DNA]</scope>
    <source>
        <strain evidence="22 23">VU population</strain>
        <tissue evidence="22">Whole body</tissue>
    </source>
</reference>
<keyword evidence="6" id="KW-0963">Cytoplasm</keyword>
<keyword evidence="23" id="KW-1185">Reference proteome</keyword>
<dbReference type="GO" id="GO:0160008">
    <property type="term" value="F:protein decrotonylase activity"/>
    <property type="evidence" value="ECO:0007669"/>
    <property type="project" value="RHEA"/>
</dbReference>
<comment type="catalytic activity">
    <reaction evidence="16">
        <text>N(6)-acetyl-L-lysyl-[histone] + H2O = L-lysyl-[histone] + acetate</text>
        <dbReference type="Rhea" id="RHEA:58196"/>
        <dbReference type="Rhea" id="RHEA-COMP:9845"/>
        <dbReference type="Rhea" id="RHEA-COMP:11338"/>
        <dbReference type="ChEBI" id="CHEBI:15377"/>
        <dbReference type="ChEBI" id="CHEBI:29969"/>
        <dbReference type="ChEBI" id="CHEBI:30089"/>
        <dbReference type="ChEBI" id="CHEBI:61930"/>
        <dbReference type="EC" id="3.5.1.98"/>
    </reaction>
    <physiologicalReaction direction="left-to-right" evidence="16">
        <dbReference type="Rhea" id="RHEA:58197"/>
    </physiologicalReaction>
</comment>
<organism evidence="22 23">
    <name type="scientific">Folsomia candida</name>
    <name type="common">Springtail</name>
    <dbReference type="NCBI Taxonomy" id="158441"/>
    <lineage>
        <taxon>Eukaryota</taxon>
        <taxon>Metazoa</taxon>
        <taxon>Ecdysozoa</taxon>
        <taxon>Arthropoda</taxon>
        <taxon>Hexapoda</taxon>
        <taxon>Collembola</taxon>
        <taxon>Entomobryomorpha</taxon>
        <taxon>Isotomoidea</taxon>
        <taxon>Isotomidae</taxon>
        <taxon>Proisotominae</taxon>
        <taxon>Folsomia</taxon>
    </lineage>
</organism>
<dbReference type="InterPro" id="IPR023696">
    <property type="entry name" value="Ureohydrolase_dom_sf"/>
</dbReference>
<evidence type="ECO:0000256" key="6">
    <source>
        <dbReference type="ARBA" id="ARBA00022490"/>
    </source>
</evidence>
<dbReference type="GO" id="GO:0005737">
    <property type="term" value="C:cytoplasm"/>
    <property type="evidence" value="ECO:0007669"/>
    <property type="project" value="UniProtKB-SubCell"/>
</dbReference>
<feature type="binding site" evidence="19">
    <location>
        <position position="94"/>
    </location>
    <ligand>
        <name>substrate</name>
    </ligand>
</feature>
<comment type="caution">
    <text evidence="22">The sequence shown here is derived from an EMBL/GenBank/DDBJ whole genome shotgun (WGS) entry which is preliminary data.</text>
</comment>
<keyword evidence="8 20" id="KW-0479">Metal-binding</keyword>
<keyword evidence="5" id="KW-0158">Chromosome</keyword>
<name>A0A226EPR3_FOLCA</name>
<dbReference type="PRINTS" id="PR01270">
    <property type="entry name" value="HDASUPER"/>
</dbReference>
<evidence type="ECO:0000256" key="20">
    <source>
        <dbReference type="PIRSR" id="PIRSR037913-3"/>
    </source>
</evidence>
<comment type="catalytic activity">
    <reaction evidence="14">
        <text>N(6)-acetyl-L-lysyl-[protein] + H2O = L-lysyl-[protein] + acetate</text>
        <dbReference type="Rhea" id="RHEA:58108"/>
        <dbReference type="Rhea" id="RHEA-COMP:9752"/>
        <dbReference type="Rhea" id="RHEA-COMP:10731"/>
        <dbReference type="ChEBI" id="CHEBI:15377"/>
        <dbReference type="ChEBI" id="CHEBI:29969"/>
        <dbReference type="ChEBI" id="CHEBI:30089"/>
        <dbReference type="ChEBI" id="CHEBI:61930"/>
    </reaction>
    <physiologicalReaction direction="left-to-right" evidence="14">
        <dbReference type="Rhea" id="RHEA:58109"/>
    </physiologicalReaction>
</comment>
<comment type="catalytic activity">
    <reaction evidence="15">
        <text>N(6)-(2E)-butenoyl-L-lysyl-[protein] + H2O = (2E)-2-butenoate + L-lysyl-[protein]</text>
        <dbReference type="Rhea" id="RHEA:69172"/>
        <dbReference type="Rhea" id="RHEA-COMP:9752"/>
        <dbReference type="Rhea" id="RHEA-COMP:13707"/>
        <dbReference type="ChEBI" id="CHEBI:15377"/>
        <dbReference type="ChEBI" id="CHEBI:29969"/>
        <dbReference type="ChEBI" id="CHEBI:35899"/>
        <dbReference type="ChEBI" id="CHEBI:137954"/>
    </reaction>
    <physiologicalReaction direction="left-to-right" evidence="15">
        <dbReference type="Rhea" id="RHEA:69173"/>
    </physiologicalReaction>
</comment>
<feature type="binding site" evidence="20">
    <location>
        <position position="259"/>
    </location>
    <ligand>
        <name>a divalent metal cation</name>
        <dbReference type="ChEBI" id="CHEBI:60240"/>
    </ligand>
</feature>
<keyword evidence="13 17" id="KW-0539">Nucleus</keyword>
<dbReference type="OrthoDB" id="73273at2759"/>
<feature type="active site" description="Proton acceptor" evidence="18">
    <location>
        <position position="135"/>
    </location>
</feature>
<evidence type="ECO:0000256" key="8">
    <source>
        <dbReference type="ARBA" id="ARBA00022723"/>
    </source>
</evidence>
<sequence length="394" mass="43694">MEKPVYIYNDKLIAASNCIPHLRGRAQMVHELIKTCGLLEFLEMRPPKPATTEDLLTFHSSLYVEFLTNSTSANTFNNDSSPGSEEEEFGLGYDCPTFENMIDFGQTIAGGTIAAAGALIQGSKIAINWCGGWHHAQRDEASGFCYVNDIVIGIQYLMKHFKRVLYIDLDSHHGDGVENAFSYTNRVLTLSLHHYEVGYFPGTGRIQDVGYSRGKYHSVNVPLKSGVVDASFISMFEKVFQCVGENFCADVIVVQCGCDCLSGDPLGNFNLTEKSLTHCVKTILQANLPTIFLGGGGYSLTNAAKTWTALTFTILNREIPFDIPEHDFFLHYGPDFTFQVSEGLRRDENTTDYLATALQEIKENLEKIPKIAKSSNITSNNNFESLDPVCQGIL</sequence>
<dbReference type="STRING" id="158441.A0A226EPR3"/>
<evidence type="ECO:0000256" key="5">
    <source>
        <dbReference type="ARBA" id="ARBA00022454"/>
    </source>
</evidence>
<feature type="binding site" evidence="19">
    <location>
        <position position="298"/>
    </location>
    <ligand>
        <name>substrate</name>
    </ligand>
</feature>
<evidence type="ECO:0000256" key="19">
    <source>
        <dbReference type="PIRSR" id="PIRSR037913-2"/>
    </source>
</evidence>
<evidence type="ECO:0000256" key="9">
    <source>
        <dbReference type="ARBA" id="ARBA00022801"/>
    </source>
</evidence>
<keyword evidence="7" id="KW-0678">Repressor</keyword>